<evidence type="ECO:0000313" key="2">
    <source>
        <dbReference type="EMBL" id="SDS49335.1"/>
    </source>
</evidence>
<reference evidence="3" key="1">
    <citation type="submission" date="2016-10" db="EMBL/GenBank/DDBJ databases">
        <authorList>
            <person name="Varghese N."/>
            <person name="Submissions S."/>
        </authorList>
    </citation>
    <scope>NUCLEOTIDE SEQUENCE [LARGE SCALE GENOMIC DNA]</scope>
    <source>
        <strain evidence="3">2SM5</strain>
    </source>
</reference>
<accession>A0A1H1SMY4</accession>
<dbReference type="EMBL" id="LT629748">
    <property type="protein sequence ID" value="SDS49335.1"/>
    <property type="molecule type" value="Genomic_DNA"/>
</dbReference>
<protein>
    <submittedName>
        <fullName evidence="2">Uncharacterized protein</fullName>
    </submittedName>
</protein>
<dbReference type="OrthoDB" id="8904459at2"/>
<name>A0A1H1SMY4_9GAMM</name>
<keyword evidence="1" id="KW-0812">Transmembrane</keyword>
<keyword evidence="3" id="KW-1185">Reference proteome</keyword>
<dbReference type="AlphaFoldDB" id="A0A1H1SMY4"/>
<dbReference type="STRING" id="797277.SAMN05216198_2075"/>
<dbReference type="Proteomes" id="UP000243426">
    <property type="component" value="Chromosome I"/>
</dbReference>
<dbReference type="RefSeq" id="WP_090273231.1">
    <property type="nucleotide sequence ID" value="NZ_LT629748.1"/>
</dbReference>
<evidence type="ECO:0000256" key="1">
    <source>
        <dbReference type="SAM" id="Phobius"/>
    </source>
</evidence>
<feature type="transmembrane region" description="Helical" evidence="1">
    <location>
        <begin position="47"/>
        <end position="65"/>
    </location>
</feature>
<gene>
    <name evidence="2" type="ORF">SAMN05216198_2075</name>
</gene>
<keyword evidence="1" id="KW-0472">Membrane</keyword>
<sequence>MKYYSLKFKRDLDGWGGKARMWKIQILEKYRHDKGLLEHEKFHVRQWYYAMFATFAIAGVLGVFVQPGWGLIALFGPFVHSRLSSNKYYRKWGEIRAYRIQLKTGNYHSPQFAVNALMTKYGLGMSEKEARKALGLS</sequence>
<evidence type="ECO:0000313" key="3">
    <source>
        <dbReference type="Proteomes" id="UP000243426"/>
    </source>
</evidence>
<keyword evidence="1" id="KW-1133">Transmembrane helix</keyword>
<proteinExistence type="predicted"/>
<organism evidence="2 3">
    <name type="scientific">Halopseudomonas litoralis</name>
    <dbReference type="NCBI Taxonomy" id="797277"/>
    <lineage>
        <taxon>Bacteria</taxon>
        <taxon>Pseudomonadati</taxon>
        <taxon>Pseudomonadota</taxon>
        <taxon>Gammaproteobacteria</taxon>
        <taxon>Pseudomonadales</taxon>
        <taxon>Pseudomonadaceae</taxon>
        <taxon>Halopseudomonas</taxon>
    </lineage>
</organism>